<dbReference type="InterPro" id="IPR001452">
    <property type="entry name" value="SH3_domain"/>
</dbReference>
<dbReference type="AlphaFoldDB" id="A0A8C4NLB1"/>
<evidence type="ECO:0000256" key="2">
    <source>
        <dbReference type="PROSITE-ProRule" id="PRU00192"/>
    </source>
</evidence>
<dbReference type="SMART" id="SM00326">
    <property type="entry name" value="SH3"/>
    <property type="match status" value="1"/>
</dbReference>
<dbReference type="CDD" id="cd11844">
    <property type="entry name" value="SH3_CAS"/>
    <property type="match status" value="1"/>
</dbReference>
<dbReference type="PANTHER" id="PTHR10654">
    <property type="entry name" value="CAS SCAFFOLDING PROTEIN"/>
    <property type="match status" value="1"/>
</dbReference>
<dbReference type="GO" id="GO:0016477">
    <property type="term" value="P:cell migration"/>
    <property type="evidence" value="ECO:0007669"/>
    <property type="project" value="TreeGrafter"/>
</dbReference>
<evidence type="ECO:0000259" key="3">
    <source>
        <dbReference type="PROSITE" id="PS50002"/>
    </source>
</evidence>
<dbReference type="PANTHER" id="PTHR10654:SF14">
    <property type="entry name" value="EMBRYONAL FYN-ASSOCIATED SUBSTRATE"/>
    <property type="match status" value="1"/>
</dbReference>
<reference evidence="4" key="1">
    <citation type="submission" date="2025-08" db="UniProtKB">
        <authorList>
            <consortium name="Ensembl"/>
        </authorList>
    </citation>
    <scope>IDENTIFICATION</scope>
</reference>
<dbReference type="Ensembl" id="ENSEBUT00000006786.1">
    <property type="protein sequence ID" value="ENSEBUP00000006331.1"/>
    <property type="gene ID" value="ENSEBUG00000004202.1"/>
</dbReference>
<evidence type="ECO:0000256" key="1">
    <source>
        <dbReference type="ARBA" id="ARBA00022443"/>
    </source>
</evidence>
<dbReference type="GO" id="GO:0005737">
    <property type="term" value="C:cytoplasm"/>
    <property type="evidence" value="ECO:0007669"/>
    <property type="project" value="TreeGrafter"/>
</dbReference>
<dbReference type="FunFam" id="2.30.30.40:FF:000009">
    <property type="entry name" value="Breast cancer anti-estrogen resistance 1"/>
    <property type="match status" value="1"/>
</dbReference>
<keyword evidence="1 2" id="KW-0728">SH3 domain</keyword>
<dbReference type="GO" id="GO:0005925">
    <property type="term" value="C:focal adhesion"/>
    <property type="evidence" value="ECO:0007669"/>
    <property type="project" value="TreeGrafter"/>
</dbReference>
<sequence length="550" mass="60355">MRNTTLVARALYDNVAETPDELSFHRGDIITVHEQNTGGLRGWWLCSLHGKHGVAPGNRLRLLVGAAVPPALQSQLHLQLHNQSPPIPIGSQSRSHSLTSEVIYQVPVPFPQADTKTRTDHRNIPLRTTNWDTEDKDIESVKSRSCPPDVVSVMKNQDSLYDIPSAFGKRPMATSNSTALFCQGISQHLDTNNGIYDTPVPLNTSGQNHNGVSEPSDLCKDKHTSDYDIPKKATGPSNCGLQMHGKGSDKIVTLEPMQYVESEPGEFPQPVNDAPQVYSNPCTFQLQPEVLCAQMITNQVSHGSLESNDRSSIGSSNSSSCSNLSERLSFTNMDPLLPTSLPVPQPAVPEYQWHARTKPPPTDMGGGQTFHACDVTESTITVPPQSRRMYHIEDQIELIQIYHFETPAEQDPNSFRNICQTSISCSDSHLLCTFSKPLFALFDAIEACVTQLSPVPPHPTPMQLLESGRTVAYRARELATATEKVEGSASQDNLRSAAHDLRMGLERAAVAIEKSSKTVALHSPMAGLCERARALRDKMAASVTWLRDPC</sequence>
<reference evidence="4" key="2">
    <citation type="submission" date="2025-09" db="UniProtKB">
        <authorList>
            <consortium name="Ensembl"/>
        </authorList>
    </citation>
    <scope>IDENTIFICATION</scope>
</reference>
<dbReference type="SUPFAM" id="SSF50044">
    <property type="entry name" value="SH3-domain"/>
    <property type="match status" value="1"/>
</dbReference>
<name>A0A8C4NLB1_EPTBU</name>
<dbReference type="Pfam" id="PF00018">
    <property type="entry name" value="SH3_1"/>
    <property type="match status" value="1"/>
</dbReference>
<dbReference type="GO" id="GO:0005886">
    <property type="term" value="C:plasma membrane"/>
    <property type="evidence" value="ECO:0007669"/>
    <property type="project" value="TreeGrafter"/>
</dbReference>
<keyword evidence="5" id="KW-1185">Reference proteome</keyword>
<dbReference type="GO" id="GO:0007169">
    <property type="term" value="P:cell surface receptor protein tyrosine kinase signaling pathway"/>
    <property type="evidence" value="ECO:0007669"/>
    <property type="project" value="TreeGrafter"/>
</dbReference>
<dbReference type="GeneTree" id="ENSGT00950000183008"/>
<accession>A0A8C4NLB1</accession>
<dbReference type="Gene3D" id="2.30.30.40">
    <property type="entry name" value="SH3 Domains"/>
    <property type="match status" value="1"/>
</dbReference>
<organism evidence="4 5">
    <name type="scientific">Eptatretus burgeri</name>
    <name type="common">Inshore hagfish</name>
    <dbReference type="NCBI Taxonomy" id="7764"/>
    <lineage>
        <taxon>Eukaryota</taxon>
        <taxon>Metazoa</taxon>
        <taxon>Chordata</taxon>
        <taxon>Craniata</taxon>
        <taxon>Vertebrata</taxon>
        <taxon>Cyclostomata</taxon>
        <taxon>Myxini</taxon>
        <taxon>Myxiniformes</taxon>
        <taxon>Myxinidae</taxon>
        <taxon>Eptatretinae</taxon>
        <taxon>Eptatretus</taxon>
    </lineage>
</organism>
<dbReference type="InterPro" id="IPR037362">
    <property type="entry name" value="CAS_fam"/>
</dbReference>
<proteinExistence type="predicted"/>
<evidence type="ECO:0000313" key="5">
    <source>
        <dbReference type="Proteomes" id="UP000694388"/>
    </source>
</evidence>
<dbReference type="InterPro" id="IPR036028">
    <property type="entry name" value="SH3-like_dom_sf"/>
</dbReference>
<dbReference type="PROSITE" id="PS50002">
    <property type="entry name" value="SH3"/>
    <property type="match status" value="1"/>
</dbReference>
<evidence type="ECO:0000313" key="4">
    <source>
        <dbReference type="Ensembl" id="ENSEBUP00000006331.1"/>
    </source>
</evidence>
<feature type="domain" description="SH3" evidence="3">
    <location>
        <begin position="3"/>
        <end position="65"/>
    </location>
</feature>
<protein>
    <recommendedName>
        <fullName evidence="3">SH3 domain-containing protein</fullName>
    </recommendedName>
</protein>
<dbReference type="Proteomes" id="UP000694388">
    <property type="component" value="Unplaced"/>
</dbReference>